<dbReference type="GO" id="GO:0052873">
    <property type="term" value="F:FMN reductase (NADPH) activity"/>
    <property type="evidence" value="ECO:0007669"/>
    <property type="project" value="UniProtKB-EC"/>
</dbReference>
<proteinExistence type="predicted"/>
<evidence type="ECO:0000256" key="1">
    <source>
        <dbReference type="ARBA" id="ARBA00022630"/>
    </source>
</evidence>
<reference evidence="5 6" key="1">
    <citation type="submission" date="2023-07" db="EMBL/GenBank/DDBJ databases">
        <title>Sequencing the genomes of 1000 actinobacteria strains.</title>
        <authorList>
            <person name="Klenk H.-P."/>
        </authorList>
    </citation>
    <scope>NUCLEOTIDE SEQUENCE [LARGE SCALE GENOMIC DNA]</scope>
    <source>
        <strain evidence="5 6">DSM 17163</strain>
    </source>
</reference>
<dbReference type="NCBIfam" id="TIGR04037">
    <property type="entry name" value="LLM_duo_CE1759"/>
    <property type="match status" value="1"/>
</dbReference>
<evidence type="ECO:0000256" key="2">
    <source>
        <dbReference type="ARBA" id="ARBA00022643"/>
    </source>
</evidence>
<keyword evidence="1" id="KW-0285">Flavoprotein</keyword>
<organism evidence="5 6">
    <name type="scientific">Trueperella bonasi</name>
    <dbReference type="NCBI Taxonomy" id="312286"/>
    <lineage>
        <taxon>Bacteria</taxon>
        <taxon>Bacillati</taxon>
        <taxon>Actinomycetota</taxon>
        <taxon>Actinomycetes</taxon>
        <taxon>Actinomycetales</taxon>
        <taxon>Actinomycetaceae</taxon>
        <taxon>Trueperella</taxon>
    </lineage>
</organism>
<dbReference type="RefSeq" id="WP_307683013.1">
    <property type="nucleotide sequence ID" value="NZ_JAUSQX010000001.1"/>
</dbReference>
<feature type="domain" description="NADPH-dependent FMN reductase-like" evidence="4">
    <location>
        <begin position="1"/>
        <end position="145"/>
    </location>
</feature>
<dbReference type="InterPro" id="IPR023932">
    <property type="entry name" value="CE1759_FMN_reduct"/>
</dbReference>
<dbReference type="PANTHER" id="PTHR43408:SF2">
    <property type="entry name" value="FMN REDUCTASE (NADPH)"/>
    <property type="match status" value="1"/>
</dbReference>
<evidence type="ECO:0000256" key="3">
    <source>
        <dbReference type="ARBA" id="ARBA00023002"/>
    </source>
</evidence>
<protein>
    <submittedName>
        <fullName evidence="5">FMN reductase</fullName>
        <ecNumber evidence="5">1.5.1.38</ecNumber>
    </submittedName>
</protein>
<dbReference type="EC" id="1.5.1.38" evidence="5"/>
<dbReference type="PANTHER" id="PTHR43408">
    <property type="entry name" value="FMN REDUCTASE (NADPH)"/>
    <property type="match status" value="1"/>
</dbReference>
<evidence type="ECO:0000313" key="5">
    <source>
        <dbReference type="EMBL" id="MDP9806816.1"/>
    </source>
</evidence>
<dbReference type="InterPro" id="IPR051814">
    <property type="entry name" value="NAD(P)H-dep_FMN_reductase"/>
</dbReference>
<dbReference type="Proteomes" id="UP001243212">
    <property type="component" value="Unassembled WGS sequence"/>
</dbReference>
<dbReference type="SUPFAM" id="SSF52218">
    <property type="entry name" value="Flavoproteins"/>
    <property type="match status" value="1"/>
</dbReference>
<dbReference type="InterPro" id="IPR005025">
    <property type="entry name" value="FMN_Rdtase-like_dom"/>
</dbReference>
<keyword evidence="6" id="KW-1185">Reference proteome</keyword>
<dbReference type="EMBL" id="JAUSQX010000001">
    <property type="protein sequence ID" value="MDP9806816.1"/>
    <property type="molecule type" value="Genomic_DNA"/>
</dbReference>
<evidence type="ECO:0000259" key="4">
    <source>
        <dbReference type="Pfam" id="PF03358"/>
    </source>
</evidence>
<gene>
    <name evidence="5" type="ORF">J2S70_001398</name>
</gene>
<keyword evidence="3 5" id="KW-0560">Oxidoreductase</keyword>
<accession>A0ABT9NHD6</accession>
<keyword evidence="2" id="KW-0288">FMN</keyword>
<comment type="caution">
    <text evidence="5">The sequence shown here is derived from an EMBL/GenBank/DDBJ whole genome shotgun (WGS) entry which is preliminary data.</text>
</comment>
<dbReference type="Gene3D" id="3.40.50.360">
    <property type="match status" value="1"/>
</dbReference>
<evidence type="ECO:0000313" key="6">
    <source>
        <dbReference type="Proteomes" id="UP001243212"/>
    </source>
</evidence>
<sequence length="236" mass="24930">MRTVVVSASLSESSTTQQLGNAIAEAVQTELGGEVVHMALRELAHAITDNMLTGFPSPELEAAFEQVKGADAVVAVTPAYNGSYSGLFKSFFDVLPEEMLRGKPVAIGATGGTPRHSLVTEHAIRPMFTYLRAVTAPTAVFAATEDFGAHAADSDSAGGASLGSRIERVARELATIVRAQSPQAFAQTGGTTWSVSEAAVEHTEQVETGISKTDQPDIQAARELFDDFKPMDELFG</sequence>
<dbReference type="Pfam" id="PF03358">
    <property type="entry name" value="FMN_red"/>
    <property type="match status" value="1"/>
</dbReference>
<dbReference type="InterPro" id="IPR029039">
    <property type="entry name" value="Flavoprotein-like_sf"/>
</dbReference>
<name>A0ABT9NHD6_9ACTO</name>